<reference evidence="2 3" key="1">
    <citation type="submission" date="2018-05" db="EMBL/GenBank/DDBJ databases">
        <title>Genomic Encyclopedia of Archaeal and Bacterial Type Strains, Phase II (KMG-II): from individual species to whole genera.</title>
        <authorList>
            <person name="Goeker M."/>
        </authorList>
    </citation>
    <scope>NUCLEOTIDE SEQUENCE [LARGE SCALE GENOMIC DNA]</scope>
    <source>
        <strain evidence="2 3">DSM 19975</strain>
    </source>
</reference>
<protein>
    <submittedName>
        <fullName evidence="2">DoxX protein</fullName>
    </submittedName>
</protein>
<accession>A0A316HK35</accession>
<sequence>MSFKLLNLVYNLIFKLLNYENSSAIARVLPGLVFVVFGLNFFFQFLHMAQPPISDKAQAFSGGLFGSGYFFQYMKIIEIVAGLFLLINRYTALFTLILLPISLNIFLFHAILAPAGLPIGLAVIVLQVFLLFAYRKNYASLFEPTPAV</sequence>
<comment type="caution">
    <text evidence="2">The sequence shown here is derived from an EMBL/GenBank/DDBJ whole genome shotgun (WGS) entry which is preliminary data.</text>
</comment>
<name>A0A316HK35_9SPHI</name>
<dbReference type="AlphaFoldDB" id="A0A316HK35"/>
<gene>
    <name evidence="2" type="ORF">LX99_03785</name>
</gene>
<proteinExistence type="predicted"/>
<evidence type="ECO:0000313" key="3">
    <source>
        <dbReference type="Proteomes" id="UP000245678"/>
    </source>
</evidence>
<evidence type="ECO:0000313" key="2">
    <source>
        <dbReference type="EMBL" id="PWK75292.1"/>
    </source>
</evidence>
<organism evidence="2 3">
    <name type="scientific">Mucilaginibacter oryzae</name>
    <dbReference type="NCBI Taxonomy" id="468058"/>
    <lineage>
        <taxon>Bacteria</taxon>
        <taxon>Pseudomonadati</taxon>
        <taxon>Bacteroidota</taxon>
        <taxon>Sphingobacteriia</taxon>
        <taxon>Sphingobacteriales</taxon>
        <taxon>Sphingobacteriaceae</taxon>
        <taxon>Mucilaginibacter</taxon>
    </lineage>
</organism>
<feature type="transmembrane region" description="Helical" evidence="1">
    <location>
        <begin position="117"/>
        <end position="134"/>
    </location>
</feature>
<keyword evidence="1" id="KW-0472">Membrane</keyword>
<feature type="transmembrane region" description="Helical" evidence="1">
    <location>
        <begin position="24"/>
        <end position="46"/>
    </location>
</feature>
<evidence type="ECO:0000256" key="1">
    <source>
        <dbReference type="SAM" id="Phobius"/>
    </source>
</evidence>
<keyword evidence="3" id="KW-1185">Reference proteome</keyword>
<keyword evidence="1" id="KW-0812">Transmembrane</keyword>
<keyword evidence="1" id="KW-1133">Transmembrane helix</keyword>
<dbReference type="RefSeq" id="WP_109609245.1">
    <property type="nucleotide sequence ID" value="NZ_QGHA01000008.1"/>
</dbReference>
<dbReference type="Proteomes" id="UP000245678">
    <property type="component" value="Unassembled WGS sequence"/>
</dbReference>
<dbReference type="EMBL" id="QGHA01000008">
    <property type="protein sequence ID" value="PWK75292.1"/>
    <property type="molecule type" value="Genomic_DNA"/>
</dbReference>